<dbReference type="EMBL" id="CP053452">
    <property type="protein sequence ID" value="QJW99203.1"/>
    <property type="molecule type" value="Genomic_DNA"/>
</dbReference>
<evidence type="ECO:0000313" key="1">
    <source>
        <dbReference type="EMBL" id="QJW99203.1"/>
    </source>
</evidence>
<proteinExistence type="predicted"/>
<accession>A0A6M5Z170</accession>
<sequence>MRGTTSAGRIRARVGNIGEVIEGRPSDFVRRTFLVWICAGVCGL</sequence>
<keyword evidence="2" id="KW-1185">Reference proteome</keyword>
<organism evidence="1 2">
    <name type="scientific">Frigoriglobus tundricola</name>
    <dbReference type="NCBI Taxonomy" id="2774151"/>
    <lineage>
        <taxon>Bacteria</taxon>
        <taxon>Pseudomonadati</taxon>
        <taxon>Planctomycetota</taxon>
        <taxon>Planctomycetia</taxon>
        <taxon>Gemmatales</taxon>
        <taxon>Gemmataceae</taxon>
        <taxon>Frigoriglobus</taxon>
    </lineage>
</organism>
<gene>
    <name evidence="1" type="ORF">FTUN_6803</name>
</gene>
<dbReference type="Proteomes" id="UP000503447">
    <property type="component" value="Chromosome"/>
</dbReference>
<dbReference type="KEGG" id="ftj:FTUN_6803"/>
<name>A0A6M5Z170_9BACT</name>
<reference evidence="2" key="1">
    <citation type="submission" date="2020-05" db="EMBL/GenBank/DDBJ databases">
        <title>Frigoriglobus tundricola gen. nov., sp. nov., a psychrotolerant cellulolytic planctomycete of the family Gemmataceae with two divergent copies of 16S rRNA gene.</title>
        <authorList>
            <person name="Kulichevskaya I.S."/>
            <person name="Ivanova A.A."/>
            <person name="Naumoff D.G."/>
            <person name="Beletsky A.V."/>
            <person name="Rijpstra W.I.C."/>
            <person name="Sinninghe Damste J.S."/>
            <person name="Mardanov A.V."/>
            <person name="Ravin N.V."/>
            <person name="Dedysh S.N."/>
        </authorList>
    </citation>
    <scope>NUCLEOTIDE SEQUENCE [LARGE SCALE GENOMIC DNA]</scope>
    <source>
        <strain evidence="2">PL17</strain>
    </source>
</reference>
<evidence type="ECO:0000313" key="2">
    <source>
        <dbReference type="Proteomes" id="UP000503447"/>
    </source>
</evidence>
<protein>
    <submittedName>
        <fullName evidence="1">Uncharacterized protein</fullName>
    </submittedName>
</protein>
<dbReference type="AlphaFoldDB" id="A0A6M5Z170"/>